<feature type="region of interest" description="Disordered" evidence="1">
    <location>
        <begin position="1"/>
        <end position="47"/>
    </location>
</feature>
<evidence type="ECO:0000313" key="2">
    <source>
        <dbReference type="EMBL" id="VTJ92322.1"/>
    </source>
</evidence>
<dbReference type="Proteomes" id="UP000335636">
    <property type="component" value="Unassembled WGS sequence"/>
</dbReference>
<protein>
    <recommendedName>
        <fullName evidence="4">GAGE domain-containing protein</fullName>
    </recommendedName>
</protein>
<accession>A0A5E4DJF9</accession>
<keyword evidence="3" id="KW-1185">Reference proteome</keyword>
<evidence type="ECO:0008006" key="4">
    <source>
        <dbReference type="Google" id="ProtNLM"/>
    </source>
</evidence>
<sequence>MGQMLGSQVTVTGPEEEDQGHQVPALTENPEPMEEQAKGVLPGEPGGDPGAHVLSIILFGIKYLEFLHPTRDGPNVGKVTVTGPEEEDHGHQVPALTENPEPMEEQAKGEEN</sequence>
<comment type="caution">
    <text evidence="2">The sequence shown here is derived from an EMBL/GenBank/DDBJ whole genome shotgun (WGS) entry which is preliminary data.</text>
</comment>
<feature type="region of interest" description="Disordered" evidence="1">
    <location>
        <begin position="69"/>
        <end position="112"/>
    </location>
</feature>
<gene>
    <name evidence="2" type="ORF">MONAX_5E027267</name>
</gene>
<evidence type="ECO:0000313" key="3">
    <source>
        <dbReference type="Proteomes" id="UP000335636"/>
    </source>
</evidence>
<proteinExistence type="predicted"/>
<dbReference type="EMBL" id="CABDUW010017052">
    <property type="protein sequence ID" value="VTJ92322.1"/>
    <property type="molecule type" value="Genomic_DNA"/>
</dbReference>
<name>A0A5E4DJF9_MARMO</name>
<organism evidence="2 3">
    <name type="scientific">Marmota monax</name>
    <name type="common">Woodchuck</name>
    <dbReference type="NCBI Taxonomy" id="9995"/>
    <lineage>
        <taxon>Eukaryota</taxon>
        <taxon>Metazoa</taxon>
        <taxon>Chordata</taxon>
        <taxon>Craniata</taxon>
        <taxon>Vertebrata</taxon>
        <taxon>Euteleostomi</taxon>
        <taxon>Mammalia</taxon>
        <taxon>Eutheria</taxon>
        <taxon>Euarchontoglires</taxon>
        <taxon>Glires</taxon>
        <taxon>Rodentia</taxon>
        <taxon>Sciuromorpha</taxon>
        <taxon>Sciuridae</taxon>
        <taxon>Xerinae</taxon>
        <taxon>Marmotini</taxon>
        <taxon>Marmota</taxon>
    </lineage>
</organism>
<reference evidence="2" key="1">
    <citation type="submission" date="2019-04" db="EMBL/GenBank/DDBJ databases">
        <authorList>
            <person name="Alioto T."/>
            <person name="Alioto T."/>
        </authorList>
    </citation>
    <scope>NUCLEOTIDE SEQUENCE [LARGE SCALE GENOMIC DNA]</scope>
</reference>
<evidence type="ECO:0000256" key="1">
    <source>
        <dbReference type="SAM" id="MobiDB-lite"/>
    </source>
</evidence>
<dbReference type="AlphaFoldDB" id="A0A5E4DJF9"/>
<feature type="compositionally biased region" description="Polar residues" evidence="1">
    <location>
        <begin position="1"/>
        <end position="11"/>
    </location>
</feature>